<dbReference type="EMBL" id="JABBGA010000003">
    <property type="protein sequence ID" value="NML25079.1"/>
    <property type="molecule type" value="Genomic_DNA"/>
</dbReference>
<dbReference type="RefSeq" id="WP_169144728.1">
    <property type="nucleotide sequence ID" value="NZ_JABBGA010000003.1"/>
</dbReference>
<dbReference type="Proteomes" id="UP000580043">
    <property type="component" value="Unassembled WGS sequence"/>
</dbReference>
<dbReference type="InterPro" id="IPR011050">
    <property type="entry name" value="Pectin_lyase_fold/virulence"/>
</dbReference>
<accession>A0A848G1R5</accession>
<dbReference type="Gene3D" id="2.160.20.10">
    <property type="entry name" value="Single-stranded right-handed beta-helix, Pectin lyase-like"/>
    <property type="match status" value="1"/>
</dbReference>
<sequence>MKPSIPLIAVVLAACSASAQAATLTVGPLEAITRIAEAARLAKDGDTVLIQPGTYRGDVAVWRQRSLEIRGIGQRPVLEAAGSSAEGKGIWVFAGGRFKVANIEFRGARATDHNGAGIRLEKGSLEIGNCVFEGNETAILTGNDADTELQVRDSIFSRAPQDSLSLHHLLYAGRIRHLSVEGSRFHGGYLGHLLKSRAARSEIRYNLLVDGRDGRASYELEFPNGGVALVVGNVIGQSRASSNITMVAYGAESSVWPENRLVLSHNTLISEGWRPALFARVWGSRLPANTTVVTRNNLLAGLGLFDLVLPGTHQGNHLLRPGALETESLAFSLPEDSSLRGQVDMPSPTTEAELVPTAEFSFPVGTTPLLVPAKWAPGAFQSAGIRLRPGSAGLPSPSPASR</sequence>
<dbReference type="SUPFAM" id="SSF51126">
    <property type="entry name" value="Pectin lyase-like"/>
    <property type="match status" value="1"/>
</dbReference>
<keyword evidence="1" id="KW-0732">Signal</keyword>
<reference evidence="2 3" key="1">
    <citation type="submission" date="2020-04" db="EMBL/GenBank/DDBJ databases">
        <title>Zoogloea sp. G-4-1-14 isolated from soil.</title>
        <authorList>
            <person name="Dahal R.H."/>
        </authorList>
    </citation>
    <scope>NUCLEOTIDE SEQUENCE [LARGE SCALE GENOMIC DNA]</scope>
    <source>
        <strain evidence="2 3">G-4-1-14</strain>
    </source>
</reference>
<protein>
    <recommendedName>
        <fullName evidence="4">Right handed beta helix domain-containing protein</fullName>
    </recommendedName>
</protein>
<evidence type="ECO:0008006" key="4">
    <source>
        <dbReference type="Google" id="ProtNLM"/>
    </source>
</evidence>
<name>A0A848G1R5_9RHOO</name>
<evidence type="ECO:0000256" key="1">
    <source>
        <dbReference type="SAM" id="SignalP"/>
    </source>
</evidence>
<organism evidence="2 3">
    <name type="scientific">Zoogloea dura</name>
    <dbReference type="NCBI Taxonomy" id="2728840"/>
    <lineage>
        <taxon>Bacteria</taxon>
        <taxon>Pseudomonadati</taxon>
        <taxon>Pseudomonadota</taxon>
        <taxon>Betaproteobacteria</taxon>
        <taxon>Rhodocyclales</taxon>
        <taxon>Zoogloeaceae</taxon>
        <taxon>Zoogloea</taxon>
    </lineage>
</organism>
<proteinExistence type="predicted"/>
<feature type="signal peptide" evidence="1">
    <location>
        <begin position="1"/>
        <end position="21"/>
    </location>
</feature>
<dbReference type="AlphaFoldDB" id="A0A848G1R5"/>
<dbReference type="PROSITE" id="PS51257">
    <property type="entry name" value="PROKAR_LIPOPROTEIN"/>
    <property type="match status" value="1"/>
</dbReference>
<evidence type="ECO:0000313" key="3">
    <source>
        <dbReference type="Proteomes" id="UP000580043"/>
    </source>
</evidence>
<gene>
    <name evidence="2" type="ORF">HHL15_04965</name>
</gene>
<evidence type="ECO:0000313" key="2">
    <source>
        <dbReference type="EMBL" id="NML25079.1"/>
    </source>
</evidence>
<feature type="chain" id="PRO_5032466331" description="Right handed beta helix domain-containing protein" evidence="1">
    <location>
        <begin position="22"/>
        <end position="402"/>
    </location>
</feature>
<keyword evidence="3" id="KW-1185">Reference proteome</keyword>
<dbReference type="InterPro" id="IPR012334">
    <property type="entry name" value="Pectin_lyas_fold"/>
</dbReference>
<comment type="caution">
    <text evidence="2">The sequence shown here is derived from an EMBL/GenBank/DDBJ whole genome shotgun (WGS) entry which is preliminary data.</text>
</comment>